<evidence type="ECO:0000313" key="2">
    <source>
        <dbReference type="EMBL" id="SDN06063.1"/>
    </source>
</evidence>
<dbReference type="AlphaFoldDB" id="A0A1G9YCD3"/>
<protein>
    <submittedName>
        <fullName evidence="2">Uncharacterized protein</fullName>
    </submittedName>
</protein>
<reference evidence="3" key="1">
    <citation type="submission" date="2016-10" db="EMBL/GenBank/DDBJ databases">
        <authorList>
            <person name="Varghese N."/>
            <person name="Submissions S."/>
        </authorList>
    </citation>
    <scope>NUCLEOTIDE SEQUENCE [LARGE SCALE GENOMIC DNA]</scope>
    <source>
        <strain evidence="3">DSM 24536</strain>
    </source>
</reference>
<keyword evidence="3" id="KW-1185">Reference proteome</keyword>
<organism evidence="2 3">
    <name type="scientific">Daejeonella rubra</name>
    <dbReference type="NCBI Taxonomy" id="990371"/>
    <lineage>
        <taxon>Bacteria</taxon>
        <taxon>Pseudomonadati</taxon>
        <taxon>Bacteroidota</taxon>
        <taxon>Sphingobacteriia</taxon>
        <taxon>Sphingobacteriales</taxon>
        <taxon>Sphingobacteriaceae</taxon>
        <taxon>Daejeonella</taxon>
    </lineage>
</organism>
<evidence type="ECO:0000256" key="1">
    <source>
        <dbReference type="SAM" id="MobiDB-lite"/>
    </source>
</evidence>
<dbReference type="EMBL" id="FNHH01000037">
    <property type="protein sequence ID" value="SDN06063.1"/>
    <property type="molecule type" value="Genomic_DNA"/>
</dbReference>
<accession>A0A1G9YCD3</accession>
<feature type="region of interest" description="Disordered" evidence="1">
    <location>
        <begin position="1"/>
        <end position="80"/>
    </location>
</feature>
<sequence length="80" mass="8638">MKTPVKNKSNENQQGGSKSNLAFKSGNEELKKRGISNSGGQMSYQTDNKQATVNKGNENSMVQGKTKAPKMPSKHSPKKG</sequence>
<name>A0A1G9YCD3_9SPHI</name>
<proteinExistence type="predicted"/>
<feature type="compositionally biased region" description="Polar residues" evidence="1">
    <location>
        <begin position="35"/>
        <end position="63"/>
    </location>
</feature>
<dbReference type="STRING" id="990371.SAMN05421813_1373"/>
<dbReference type="RefSeq" id="WP_090706880.1">
    <property type="nucleotide sequence ID" value="NZ_FNHH01000037.1"/>
</dbReference>
<dbReference type="OrthoDB" id="773024at2"/>
<feature type="compositionally biased region" description="Polar residues" evidence="1">
    <location>
        <begin position="1"/>
        <end position="22"/>
    </location>
</feature>
<dbReference type="Proteomes" id="UP000199226">
    <property type="component" value="Unassembled WGS sequence"/>
</dbReference>
<gene>
    <name evidence="2" type="ORF">SAMN05421813_1373</name>
</gene>
<evidence type="ECO:0000313" key="3">
    <source>
        <dbReference type="Proteomes" id="UP000199226"/>
    </source>
</evidence>